<comment type="caution">
    <text evidence="1">The sequence shown here is derived from an EMBL/GenBank/DDBJ whole genome shotgun (WGS) entry which is preliminary data.</text>
</comment>
<sequence>MDNNNTKDNLSIINNRSEYIDTYVENINDIIPFLHNNGYVDKVEEKMEVAEKEGKSKYTYLSDLEVIYHFVHLQKDMDEKKNRK</sequence>
<gene>
    <name evidence="1" type="ORF">FC694_29230</name>
</gene>
<reference evidence="1 2" key="1">
    <citation type="journal article" date="2019" name="Environ. Microbiol.">
        <title>An active ?-lactamase is a part of an orchestrated cell wall stress resistance network of Bacillus subtilis and related rhizosphere species.</title>
        <authorList>
            <person name="Bucher T."/>
            <person name="Keren-Paz A."/>
            <person name="Hausser J."/>
            <person name="Olender T."/>
            <person name="Cytryn E."/>
            <person name="Kolodkin-Gal I."/>
        </authorList>
    </citation>
    <scope>NUCLEOTIDE SEQUENCE [LARGE SCALE GENOMIC DNA]</scope>
    <source>
        <strain evidence="1 2">I71</strain>
    </source>
</reference>
<dbReference type="Proteomes" id="UP000306037">
    <property type="component" value="Unassembled WGS sequence"/>
</dbReference>
<name>A0A4V5SGU0_9BACI</name>
<feature type="non-terminal residue" evidence="1">
    <location>
        <position position="84"/>
    </location>
</feature>
<evidence type="ECO:0000313" key="1">
    <source>
        <dbReference type="EMBL" id="TKH08572.1"/>
    </source>
</evidence>
<protein>
    <submittedName>
        <fullName evidence="1">Site-specific integrase</fullName>
    </submittedName>
</protein>
<evidence type="ECO:0000313" key="2">
    <source>
        <dbReference type="Proteomes" id="UP000306037"/>
    </source>
</evidence>
<accession>A0A4V5SGU0</accession>
<dbReference type="EMBL" id="SZOM01000448">
    <property type="protein sequence ID" value="TKH08572.1"/>
    <property type="molecule type" value="Genomic_DNA"/>
</dbReference>
<dbReference type="AlphaFoldDB" id="A0A4V5SGU0"/>
<proteinExistence type="predicted"/>
<organism evidence="1 2">
    <name type="scientific">Bacillus wiedmannii</name>
    <dbReference type="NCBI Taxonomy" id="1890302"/>
    <lineage>
        <taxon>Bacteria</taxon>
        <taxon>Bacillati</taxon>
        <taxon>Bacillota</taxon>
        <taxon>Bacilli</taxon>
        <taxon>Bacillales</taxon>
        <taxon>Bacillaceae</taxon>
        <taxon>Bacillus</taxon>
        <taxon>Bacillus cereus group</taxon>
    </lineage>
</organism>